<proteinExistence type="predicted"/>
<reference evidence="1 2" key="1">
    <citation type="journal article" date="2022" name="Plant J.">
        <title>Chromosome-level genome of Camellia lanceoleosa provides a valuable resource for understanding genome evolution and self-incompatibility.</title>
        <authorList>
            <person name="Gong W."/>
            <person name="Xiao S."/>
            <person name="Wang L."/>
            <person name="Liao Z."/>
            <person name="Chang Y."/>
            <person name="Mo W."/>
            <person name="Hu G."/>
            <person name="Li W."/>
            <person name="Zhao G."/>
            <person name="Zhu H."/>
            <person name="Hu X."/>
            <person name="Ji K."/>
            <person name="Xiang X."/>
            <person name="Song Q."/>
            <person name="Yuan D."/>
            <person name="Jin S."/>
            <person name="Zhang L."/>
        </authorList>
    </citation>
    <scope>NUCLEOTIDE SEQUENCE [LARGE SCALE GENOMIC DNA]</scope>
    <source>
        <strain evidence="1">SQ_2022a</strain>
    </source>
</reference>
<protein>
    <submittedName>
        <fullName evidence="1">Subtilisin-like protease SBT4.15</fullName>
    </submittedName>
</protein>
<dbReference type="Proteomes" id="UP001060215">
    <property type="component" value="Chromosome 10"/>
</dbReference>
<comment type="caution">
    <text evidence="1">The sequence shown here is derived from an EMBL/GenBank/DDBJ whole genome shotgun (WGS) entry which is preliminary data.</text>
</comment>
<evidence type="ECO:0000313" key="2">
    <source>
        <dbReference type="Proteomes" id="UP001060215"/>
    </source>
</evidence>
<evidence type="ECO:0000313" key="1">
    <source>
        <dbReference type="EMBL" id="KAI7996929.1"/>
    </source>
</evidence>
<organism evidence="1 2">
    <name type="scientific">Camellia lanceoleosa</name>
    <dbReference type="NCBI Taxonomy" id="1840588"/>
    <lineage>
        <taxon>Eukaryota</taxon>
        <taxon>Viridiplantae</taxon>
        <taxon>Streptophyta</taxon>
        <taxon>Embryophyta</taxon>
        <taxon>Tracheophyta</taxon>
        <taxon>Spermatophyta</taxon>
        <taxon>Magnoliopsida</taxon>
        <taxon>eudicotyledons</taxon>
        <taxon>Gunneridae</taxon>
        <taxon>Pentapetalae</taxon>
        <taxon>asterids</taxon>
        <taxon>Ericales</taxon>
        <taxon>Theaceae</taxon>
        <taxon>Camellia</taxon>
    </lineage>
</organism>
<gene>
    <name evidence="1" type="ORF">LOK49_LG10G01422</name>
</gene>
<keyword evidence="2" id="KW-1185">Reference proteome</keyword>
<accession>A0ACC0G7V9</accession>
<sequence>MEATKPSTAYREIGGKPLQCYDMVLLPLLNVLMPCKLPLPSHERQRQRQTEKQAMKTSGTFLVFVIFFNLYHATTLINASVHDDRKTYIVYMGDLPSTTTHTSLSAVDEHDSLLLEAIGDEKIAKESKIHSYGRSFNGFVAKLLPHEATRLSEKESVVSVFPNTVRELHTTRSWDFLGMPEKVRRIDKVESNLIIGILDTGIWIKSPSFSDVGFGPPPSKWKGKCANGTNFVGCNNKVIGATCYNLDSGPIDDLSPVDNDGHGTHTSSTAAGIPVKDASLYGIAEGTARGGVPSARIAMYKVCWSVGCTDMDLLAGFDAAIADGVDIISISIGGTPRQFFEDPIAIGSFHAMKNGILTSCSAGNSGPDFASIQNVAPWIMTVAASSINRQFKTTVKLGNGQNVSGISINTFSPKRQMYSLTNGAHAANYSDEIYGNVSACDWGTLSKNMVKGRIIYCLGTSGQDSTIRALGGEGIIMAYDNSDLAFSFLIPATMITVTEGTKIDQYINTTKTARAVIYKSTTVNMTAPFVASFSSRGPQFITPNILKPDITAPGLSILAAYSELASITGNRDDNRFVKFNIISGTSMACPHAAGAAAYVKSFHPDWSPAAIKSSLMTTAKRMKIKQQGGALGSGSGQINPTRAIHPGLVYDIQTSSYLSFLCREGYNSSTIRLLTGGKKLYNCSSFKPAQGTDGLNYPSMHTQVASGNSSISAVFYRTVTNVGYGNSIYVARVKSPKGLDVTVVPKTLSFKRLHQKKSFKVVLKGKFMNDRAWILSALLEWSDSKHTVRSPILVCRSTTL</sequence>
<dbReference type="EMBL" id="CM045767">
    <property type="protein sequence ID" value="KAI7996929.1"/>
    <property type="molecule type" value="Genomic_DNA"/>
</dbReference>
<name>A0ACC0G7V9_9ERIC</name>